<evidence type="ECO:0000256" key="3">
    <source>
        <dbReference type="ARBA" id="ARBA00022748"/>
    </source>
</evidence>
<protein>
    <submittedName>
        <fullName evidence="9">Thioredoxin family protein</fullName>
    </submittedName>
</protein>
<name>A0A9D9DIV4_9BACT</name>
<dbReference type="AlphaFoldDB" id="A0A9D9DIV4"/>
<keyword evidence="2 6" id="KW-0812">Transmembrane</keyword>
<dbReference type="PANTHER" id="PTHR32234">
    <property type="entry name" value="THIOL:DISULFIDE INTERCHANGE PROTEIN DSBD"/>
    <property type="match status" value="1"/>
</dbReference>
<dbReference type="Pfam" id="PF02683">
    <property type="entry name" value="DsbD_TM"/>
    <property type="match status" value="1"/>
</dbReference>
<dbReference type="Proteomes" id="UP000823635">
    <property type="component" value="Unassembled WGS sequence"/>
</dbReference>
<evidence type="ECO:0000256" key="6">
    <source>
        <dbReference type="SAM" id="Phobius"/>
    </source>
</evidence>
<gene>
    <name evidence="9" type="ORF">IAC68_01275</name>
</gene>
<dbReference type="InterPro" id="IPR003834">
    <property type="entry name" value="Cyt_c_assmbl_TM_dom"/>
</dbReference>
<comment type="subcellular location">
    <subcellularLocation>
        <location evidence="1">Membrane</location>
        <topology evidence="1">Multi-pass membrane protein</topology>
    </subcellularLocation>
</comment>
<evidence type="ECO:0000256" key="1">
    <source>
        <dbReference type="ARBA" id="ARBA00004141"/>
    </source>
</evidence>
<feature type="transmembrane region" description="Helical" evidence="6">
    <location>
        <begin position="338"/>
        <end position="361"/>
    </location>
</feature>
<feature type="transmembrane region" description="Helical" evidence="6">
    <location>
        <begin position="299"/>
        <end position="326"/>
    </location>
</feature>
<feature type="transmembrane region" description="Helical" evidence="6">
    <location>
        <begin position="443"/>
        <end position="462"/>
    </location>
</feature>
<feature type="domain" description="Cytochrome C biogenesis protein transmembrane" evidence="7">
    <location>
        <begin position="171"/>
        <end position="390"/>
    </location>
</feature>
<reference evidence="9" key="1">
    <citation type="submission" date="2020-10" db="EMBL/GenBank/DDBJ databases">
        <authorList>
            <person name="Gilroy R."/>
        </authorList>
    </citation>
    <scope>NUCLEOTIDE SEQUENCE</scope>
    <source>
        <strain evidence="9">15467</strain>
    </source>
</reference>
<evidence type="ECO:0000256" key="2">
    <source>
        <dbReference type="ARBA" id="ARBA00022692"/>
    </source>
</evidence>
<dbReference type="SUPFAM" id="SSF52833">
    <property type="entry name" value="Thioredoxin-like"/>
    <property type="match status" value="1"/>
</dbReference>
<keyword evidence="4 6" id="KW-1133">Transmembrane helix</keyword>
<dbReference type="GO" id="GO:0016020">
    <property type="term" value="C:membrane"/>
    <property type="evidence" value="ECO:0007669"/>
    <property type="project" value="UniProtKB-SubCell"/>
</dbReference>
<feature type="transmembrane region" description="Helical" evidence="6">
    <location>
        <begin position="373"/>
        <end position="393"/>
    </location>
</feature>
<dbReference type="Pfam" id="PF13899">
    <property type="entry name" value="Thioredoxin_7"/>
    <property type="match status" value="1"/>
</dbReference>
<organism evidence="9 10">
    <name type="scientific">Candidatus Egerieousia excrementavium</name>
    <dbReference type="NCBI Taxonomy" id="2840778"/>
    <lineage>
        <taxon>Bacteria</taxon>
        <taxon>Pseudomonadati</taxon>
        <taxon>Bacteroidota</taxon>
        <taxon>Bacteroidia</taxon>
        <taxon>Bacteroidales</taxon>
        <taxon>Candidatus Egerieousia</taxon>
    </lineage>
</organism>
<evidence type="ECO:0000256" key="4">
    <source>
        <dbReference type="ARBA" id="ARBA00022989"/>
    </source>
</evidence>
<dbReference type="GO" id="GO:0045454">
    <property type="term" value="P:cell redox homeostasis"/>
    <property type="evidence" value="ECO:0007669"/>
    <property type="project" value="TreeGrafter"/>
</dbReference>
<feature type="transmembrane region" description="Helical" evidence="6">
    <location>
        <begin position="178"/>
        <end position="202"/>
    </location>
</feature>
<feature type="transmembrane region" description="Helical" evidence="6">
    <location>
        <begin position="214"/>
        <end position="241"/>
    </location>
</feature>
<evidence type="ECO:0000313" key="10">
    <source>
        <dbReference type="Proteomes" id="UP000823635"/>
    </source>
</evidence>
<evidence type="ECO:0000259" key="7">
    <source>
        <dbReference type="Pfam" id="PF02683"/>
    </source>
</evidence>
<sequence length="656" mass="72160">MFLLSFQASGQFFNQPVSWRGSVEKAGENLYDLTFVATMGPEWHIYDMEEYEGGPNPTTLELKLPEGVRAVGKPYIKSNVVKSYDKAFKMEVGVCSSPVVIVQRVEASSGGEVISTIEWQVCKDGQCLTPEEKTIRLVLPGPAAGKIASSESVVEAAADDAPAGAKGTSLWSVILEAIAWGFVALLTPCVFPMVPMTVSFFLKNSGSKRRGRFMAMLYGISIVALYTLPIGIIILITYFVGGDAVTADIFNWLATHWIPNLIFFAIFMVFAASFFGAFEITMPSRFVNKADSKSDKGGLIGVFFMALTLVLVSFSCTGPIVGSVLIKSTQGEIWEPVITMFAFSVAFALPFTVFAFAPSLLKDLPKSGGWLNSVKVVLGFLELALGLKFLSVADQTYHWGILDREVYLALWIVIFTLLGLYLLGKIRFVNDTPKEHLSVKRLLLSIAVFAFVVYMIPGMWGAPLKALSGYLPPLTSQDFVILPGGRAVSEGGAEAGTADGKAPKYSDFLDLPHGLEGFFDYNEALEYARKVNKPLFVDFTGHGCVNCREMEAVVWSDSRVLELLRNEYVIVALYADDKKRLPESEWVTLENGKVLKELGKINSNFVMHKFGANAQPYYILLDGKEKPLASPRGYNTDIDQFVSFLKEGVENYRSSL</sequence>
<accession>A0A9D9DIV4</accession>
<dbReference type="GO" id="GO:0015035">
    <property type="term" value="F:protein-disulfide reductase activity"/>
    <property type="evidence" value="ECO:0007669"/>
    <property type="project" value="TreeGrafter"/>
</dbReference>
<evidence type="ECO:0000259" key="8">
    <source>
        <dbReference type="Pfam" id="PF11412"/>
    </source>
</evidence>
<evidence type="ECO:0000256" key="5">
    <source>
        <dbReference type="ARBA" id="ARBA00023136"/>
    </source>
</evidence>
<feature type="transmembrane region" description="Helical" evidence="6">
    <location>
        <begin position="261"/>
        <end position="278"/>
    </location>
</feature>
<evidence type="ECO:0000313" key="9">
    <source>
        <dbReference type="EMBL" id="MBO8428552.1"/>
    </source>
</evidence>
<dbReference type="InterPro" id="IPR036249">
    <property type="entry name" value="Thioredoxin-like_sf"/>
</dbReference>
<dbReference type="PANTHER" id="PTHR32234:SF0">
    <property type="entry name" value="THIOL:DISULFIDE INTERCHANGE PROTEIN DSBD"/>
    <property type="match status" value="1"/>
</dbReference>
<proteinExistence type="predicted"/>
<keyword evidence="5 6" id="KW-0472">Membrane</keyword>
<dbReference type="GO" id="GO:0017004">
    <property type="term" value="P:cytochrome complex assembly"/>
    <property type="evidence" value="ECO:0007669"/>
    <property type="project" value="UniProtKB-KW"/>
</dbReference>
<dbReference type="InterPro" id="IPR028250">
    <property type="entry name" value="DsbDN"/>
</dbReference>
<dbReference type="Gene3D" id="3.40.30.10">
    <property type="entry name" value="Glutaredoxin"/>
    <property type="match status" value="1"/>
</dbReference>
<comment type="caution">
    <text evidence="9">The sequence shown here is derived from an EMBL/GenBank/DDBJ whole genome shotgun (WGS) entry which is preliminary data.</text>
</comment>
<dbReference type="EMBL" id="JADINB010000030">
    <property type="protein sequence ID" value="MBO8428552.1"/>
    <property type="molecule type" value="Genomic_DNA"/>
</dbReference>
<reference evidence="9" key="2">
    <citation type="journal article" date="2021" name="PeerJ">
        <title>Extensive microbial diversity within the chicken gut microbiome revealed by metagenomics and culture.</title>
        <authorList>
            <person name="Gilroy R."/>
            <person name="Ravi A."/>
            <person name="Getino M."/>
            <person name="Pursley I."/>
            <person name="Horton D.L."/>
            <person name="Alikhan N.F."/>
            <person name="Baker D."/>
            <person name="Gharbi K."/>
            <person name="Hall N."/>
            <person name="Watson M."/>
            <person name="Adriaenssens E.M."/>
            <person name="Foster-Nyarko E."/>
            <person name="Jarju S."/>
            <person name="Secka A."/>
            <person name="Antonio M."/>
            <person name="Oren A."/>
            <person name="Chaudhuri R.R."/>
            <person name="La Ragione R."/>
            <person name="Hildebrand F."/>
            <person name="Pallen M.J."/>
        </authorList>
    </citation>
    <scope>NUCLEOTIDE SEQUENCE</scope>
    <source>
        <strain evidence="9">15467</strain>
    </source>
</reference>
<keyword evidence="3" id="KW-0201">Cytochrome c-type biogenesis</keyword>
<dbReference type="Pfam" id="PF11412">
    <property type="entry name" value="DsbD_N"/>
    <property type="match status" value="1"/>
</dbReference>
<feature type="transmembrane region" description="Helical" evidence="6">
    <location>
        <begin position="405"/>
        <end position="423"/>
    </location>
</feature>
<feature type="domain" description="Thiol:disulfide interchange protein DsbD N-terminal" evidence="8">
    <location>
        <begin position="33"/>
        <end position="137"/>
    </location>
</feature>